<dbReference type="EMBL" id="VSRR010005485">
    <property type="protein sequence ID" value="MPC42564.1"/>
    <property type="molecule type" value="Genomic_DNA"/>
</dbReference>
<organism evidence="1 2">
    <name type="scientific">Portunus trituberculatus</name>
    <name type="common">Swimming crab</name>
    <name type="synonym">Neptunus trituberculatus</name>
    <dbReference type="NCBI Taxonomy" id="210409"/>
    <lineage>
        <taxon>Eukaryota</taxon>
        <taxon>Metazoa</taxon>
        <taxon>Ecdysozoa</taxon>
        <taxon>Arthropoda</taxon>
        <taxon>Crustacea</taxon>
        <taxon>Multicrustacea</taxon>
        <taxon>Malacostraca</taxon>
        <taxon>Eumalacostraca</taxon>
        <taxon>Eucarida</taxon>
        <taxon>Decapoda</taxon>
        <taxon>Pleocyemata</taxon>
        <taxon>Brachyura</taxon>
        <taxon>Eubrachyura</taxon>
        <taxon>Portunoidea</taxon>
        <taxon>Portunidae</taxon>
        <taxon>Portuninae</taxon>
        <taxon>Portunus</taxon>
    </lineage>
</organism>
<dbReference type="Proteomes" id="UP000324222">
    <property type="component" value="Unassembled WGS sequence"/>
</dbReference>
<protein>
    <submittedName>
        <fullName evidence="1">Uncharacterized protein</fullName>
    </submittedName>
</protein>
<reference evidence="1 2" key="1">
    <citation type="submission" date="2019-05" db="EMBL/GenBank/DDBJ databases">
        <title>Another draft genome of Portunus trituberculatus and its Hox gene families provides insights of decapod evolution.</title>
        <authorList>
            <person name="Jeong J.-H."/>
            <person name="Song I."/>
            <person name="Kim S."/>
            <person name="Choi T."/>
            <person name="Kim D."/>
            <person name="Ryu S."/>
            <person name="Kim W."/>
        </authorList>
    </citation>
    <scope>NUCLEOTIDE SEQUENCE [LARGE SCALE GENOMIC DNA]</scope>
    <source>
        <tissue evidence="1">Muscle</tissue>
    </source>
</reference>
<accession>A0A5B7FDJ3</accession>
<keyword evidence="2" id="KW-1185">Reference proteome</keyword>
<gene>
    <name evidence="1" type="ORF">E2C01_036187</name>
</gene>
<dbReference type="AlphaFoldDB" id="A0A5B7FDJ3"/>
<comment type="caution">
    <text evidence="1">The sequence shown here is derived from an EMBL/GenBank/DDBJ whole genome shotgun (WGS) entry which is preliminary data.</text>
</comment>
<sequence>MASTSGSGDADSREGCDVAAVNGDSKWGLRADERLIAWPETRNFDPPERRETVGVGVLPPRERLEEREGLPEEDLEGVVGLEPHEYPFIGDLPAYLGVPLEVIFEPKEGVVGVPVTREGRPLGLEEEVGPGMEEGVLKRGVLRALPSLGEAAVEVLDTCPIFSIPMNSKFNSDSGLALHW</sequence>
<name>A0A5B7FDJ3_PORTR</name>
<evidence type="ECO:0000313" key="1">
    <source>
        <dbReference type="EMBL" id="MPC42564.1"/>
    </source>
</evidence>
<evidence type="ECO:0000313" key="2">
    <source>
        <dbReference type="Proteomes" id="UP000324222"/>
    </source>
</evidence>
<proteinExistence type="predicted"/>